<keyword evidence="3 6" id="KW-0812">Transmembrane</keyword>
<name>A0A9C7PZF3_9RHOD</name>
<feature type="transmembrane region" description="Helical" evidence="6">
    <location>
        <begin position="250"/>
        <end position="271"/>
    </location>
</feature>
<dbReference type="AlphaFoldDB" id="A0A9C7PZF3"/>
<protein>
    <submittedName>
        <fullName evidence="7">Uncharacterized protein</fullName>
    </submittedName>
</protein>
<evidence type="ECO:0000256" key="5">
    <source>
        <dbReference type="ARBA" id="ARBA00023136"/>
    </source>
</evidence>
<proteinExistence type="inferred from homology"/>
<evidence type="ECO:0000313" key="7">
    <source>
        <dbReference type="EMBL" id="GJQ12706.1"/>
    </source>
</evidence>
<dbReference type="Gene3D" id="1.20.1530.20">
    <property type="match status" value="1"/>
</dbReference>
<evidence type="ECO:0000256" key="3">
    <source>
        <dbReference type="ARBA" id="ARBA00022692"/>
    </source>
</evidence>
<feature type="transmembrane region" description="Helical" evidence="6">
    <location>
        <begin position="356"/>
        <end position="373"/>
    </location>
</feature>
<feature type="transmembrane region" description="Helical" evidence="6">
    <location>
        <begin position="216"/>
        <end position="238"/>
    </location>
</feature>
<comment type="caution">
    <text evidence="7">The sequence shown here is derived from an EMBL/GenBank/DDBJ whole genome shotgun (WGS) entry which is preliminary data.</text>
</comment>
<reference evidence="7" key="2">
    <citation type="submission" date="2022-01" db="EMBL/GenBank/DDBJ databases">
        <authorList>
            <person name="Hirooka S."/>
            <person name="Miyagishima S.Y."/>
        </authorList>
    </citation>
    <scope>NUCLEOTIDE SEQUENCE</scope>
    <source>
        <strain evidence="7">NBRC 102759</strain>
    </source>
</reference>
<keyword evidence="4 6" id="KW-1133">Transmembrane helix</keyword>
<feature type="transmembrane region" description="Helical" evidence="6">
    <location>
        <begin position="189"/>
        <end position="209"/>
    </location>
</feature>
<organism evidence="7 8">
    <name type="scientific">Galdieria partita</name>
    <dbReference type="NCBI Taxonomy" id="83374"/>
    <lineage>
        <taxon>Eukaryota</taxon>
        <taxon>Rhodophyta</taxon>
        <taxon>Bangiophyceae</taxon>
        <taxon>Galdieriales</taxon>
        <taxon>Galdieriaceae</taxon>
        <taxon>Galdieria</taxon>
    </lineage>
</organism>
<dbReference type="PANTHER" id="PTHR10361:SF30">
    <property type="entry name" value="SODIUM_METABOLITE COTRANSPORTER BASS6, CHLOROPLASTIC-RELATED"/>
    <property type="match status" value="1"/>
</dbReference>
<dbReference type="InterPro" id="IPR002657">
    <property type="entry name" value="BilAc:Na_symport/Acr3"/>
</dbReference>
<evidence type="ECO:0000256" key="2">
    <source>
        <dbReference type="ARBA" id="ARBA00006528"/>
    </source>
</evidence>
<feature type="transmembrane region" description="Helical" evidence="6">
    <location>
        <begin position="160"/>
        <end position="183"/>
    </location>
</feature>
<feature type="transmembrane region" description="Helical" evidence="6">
    <location>
        <begin position="278"/>
        <end position="302"/>
    </location>
</feature>
<evidence type="ECO:0000313" key="8">
    <source>
        <dbReference type="Proteomes" id="UP001061958"/>
    </source>
</evidence>
<keyword evidence="5 6" id="KW-0472">Membrane</keyword>
<comment type="subcellular location">
    <subcellularLocation>
        <location evidence="1">Membrane</location>
        <topology evidence="1">Multi-pass membrane protein</topology>
    </subcellularLocation>
</comment>
<dbReference type="OrthoDB" id="203097at2759"/>
<dbReference type="InterPro" id="IPR038770">
    <property type="entry name" value="Na+/solute_symporter_sf"/>
</dbReference>
<dbReference type="InterPro" id="IPR004710">
    <property type="entry name" value="Bilac:Na_transpt"/>
</dbReference>
<feature type="transmembrane region" description="Helical" evidence="6">
    <location>
        <begin position="379"/>
        <end position="397"/>
    </location>
</feature>
<accession>A0A9C7PZF3</accession>
<reference evidence="7" key="1">
    <citation type="journal article" date="2022" name="Proc. Natl. Acad. Sci. U.S.A.">
        <title>Life cycle and functional genomics of the unicellular red alga Galdieria for elucidating algal and plant evolution and industrial use.</title>
        <authorList>
            <person name="Hirooka S."/>
            <person name="Itabashi T."/>
            <person name="Ichinose T.M."/>
            <person name="Onuma R."/>
            <person name="Fujiwara T."/>
            <person name="Yamashita S."/>
            <person name="Jong L.W."/>
            <person name="Tomita R."/>
            <person name="Iwane A.H."/>
            <person name="Miyagishima S.Y."/>
        </authorList>
    </citation>
    <scope>NUCLEOTIDE SEQUENCE</scope>
    <source>
        <strain evidence="7">NBRC 102759</strain>
    </source>
</reference>
<dbReference type="Pfam" id="PF01758">
    <property type="entry name" value="SBF"/>
    <property type="match status" value="1"/>
</dbReference>
<dbReference type="EMBL" id="BQMJ01000036">
    <property type="protein sequence ID" value="GJQ12706.1"/>
    <property type="molecule type" value="Genomic_DNA"/>
</dbReference>
<evidence type="ECO:0000256" key="1">
    <source>
        <dbReference type="ARBA" id="ARBA00004141"/>
    </source>
</evidence>
<feature type="transmembrane region" description="Helical" evidence="6">
    <location>
        <begin position="129"/>
        <end position="148"/>
    </location>
</feature>
<keyword evidence="8" id="KW-1185">Reference proteome</keyword>
<gene>
    <name evidence="7" type="ORF">GpartN1_g4497.t1</name>
</gene>
<feature type="transmembrane region" description="Helical" evidence="6">
    <location>
        <begin position="98"/>
        <end position="117"/>
    </location>
</feature>
<feature type="transmembrane region" description="Helical" evidence="6">
    <location>
        <begin position="308"/>
        <end position="335"/>
    </location>
</feature>
<dbReference type="Proteomes" id="UP001061958">
    <property type="component" value="Unassembled WGS sequence"/>
</dbReference>
<dbReference type="GO" id="GO:0016020">
    <property type="term" value="C:membrane"/>
    <property type="evidence" value="ECO:0007669"/>
    <property type="project" value="UniProtKB-SubCell"/>
</dbReference>
<dbReference type="PANTHER" id="PTHR10361">
    <property type="entry name" value="SODIUM-BILE ACID COTRANSPORTER"/>
    <property type="match status" value="1"/>
</dbReference>
<evidence type="ECO:0000256" key="4">
    <source>
        <dbReference type="ARBA" id="ARBA00022989"/>
    </source>
</evidence>
<sequence length="424" mass="47106">MSSVDICEKHRQQSTKTSFISFAFPYSHLRPCAHRCKQYVVGRSYLLQLQPKNRRNSHFSYSCEACQTEARSTSTENNISTHALSFTERLWKTYTNTATLLTNLFPLWTLLVAVLALRRPTTFTWLSTPYFTFTLSILMLSMGITLSPRDFKRIWKRPGIVILQFCSCYFLVPFLAYVLGRLFKLPSDILAGLVLVGSVNGGQASNLCTYIAKGNVALSVIMTTATTLGAIVMTPLLSKFVLGTVVQVDALGIAWSTIQVVLIPIALGMALNRYFKSFVDIILPISPVVGVIATCLVVGSAVAQCNKLILSAGISLQIPIFLLHLIGGICGYFLPYLLGYNEVVCRTVAIETAMKSSAFGFVLACLHFTAYRVRVPCAISVVWMSLVGSGLAVFWRYKPVQNLKGFRSDLAQRLRQKRQLDEMK</sequence>
<evidence type="ECO:0000256" key="6">
    <source>
        <dbReference type="SAM" id="Phobius"/>
    </source>
</evidence>
<comment type="similarity">
    <text evidence="2">Belongs to the bile acid:sodium symporter (BASS) (TC 2.A.28) family.</text>
</comment>